<evidence type="ECO:0000256" key="1">
    <source>
        <dbReference type="SAM" id="MobiDB-lite"/>
    </source>
</evidence>
<feature type="region of interest" description="Disordered" evidence="1">
    <location>
        <begin position="66"/>
        <end position="104"/>
    </location>
</feature>
<evidence type="ECO:0000313" key="2">
    <source>
        <dbReference type="EMBL" id="MPM56611.1"/>
    </source>
</evidence>
<name>A0A645AWC7_9ZZZZ</name>
<sequence length="104" mass="11431">MRIAQPPIGGQRGPLCIEVRGQLLAQPRGVYHQRAHAVALQRRHMPVEQGLALHRQQRLGRVIGERAHPLTTPGGQQHGVQRRCERGSQRLVGGKRGGVHGPTL</sequence>
<protein>
    <submittedName>
        <fullName evidence="2">Uncharacterized protein</fullName>
    </submittedName>
</protein>
<feature type="compositionally biased region" description="Gly residues" evidence="1">
    <location>
        <begin position="94"/>
        <end position="104"/>
    </location>
</feature>
<reference evidence="2" key="1">
    <citation type="submission" date="2019-08" db="EMBL/GenBank/DDBJ databases">
        <authorList>
            <person name="Kucharzyk K."/>
            <person name="Murdoch R.W."/>
            <person name="Higgins S."/>
            <person name="Loffler F."/>
        </authorList>
    </citation>
    <scope>NUCLEOTIDE SEQUENCE</scope>
</reference>
<dbReference type="AlphaFoldDB" id="A0A645AWC7"/>
<accession>A0A645AWC7</accession>
<organism evidence="2">
    <name type="scientific">bioreactor metagenome</name>
    <dbReference type="NCBI Taxonomy" id="1076179"/>
    <lineage>
        <taxon>unclassified sequences</taxon>
        <taxon>metagenomes</taxon>
        <taxon>ecological metagenomes</taxon>
    </lineage>
</organism>
<dbReference type="EMBL" id="VSSQ01015842">
    <property type="protein sequence ID" value="MPM56611.1"/>
    <property type="molecule type" value="Genomic_DNA"/>
</dbReference>
<gene>
    <name evidence="2" type="ORF">SDC9_103420</name>
</gene>
<comment type="caution">
    <text evidence="2">The sequence shown here is derived from an EMBL/GenBank/DDBJ whole genome shotgun (WGS) entry which is preliminary data.</text>
</comment>
<proteinExistence type="predicted"/>